<evidence type="ECO:0000313" key="15">
    <source>
        <dbReference type="Proteomes" id="UP001314263"/>
    </source>
</evidence>
<dbReference type="GO" id="GO:0008320">
    <property type="term" value="F:protein transmembrane transporter activity"/>
    <property type="evidence" value="ECO:0007669"/>
    <property type="project" value="InterPro"/>
</dbReference>
<evidence type="ECO:0008006" key="16">
    <source>
        <dbReference type="Google" id="ProtNLM"/>
    </source>
</evidence>
<evidence type="ECO:0000256" key="7">
    <source>
        <dbReference type="ARBA" id="ARBA00022927"/>
    </source>
</evidence>
<evidence type="ECO:0000256" key="6">
    <source>
        <dbReference type="ARBA" id="ARBA00022787"/>
    </source>
</evidence>
<keyword evidence="5" id="KW-0812">Transmembrane</keyword>
<reference evidence="14 15" key="1">
    <citation type="submission" date="2023-10" db="EMBL/GenBank/DDBJ databases">
        <authorList>
            <person name="Maclean D."/>
            <person name="Macfadyen A."/>
        </authorList>
    </citation>
    <scope>NUCLEOTIDE SEQUENCE [LARGE SCALE GENOMIC DNA]</scope>
</reference>
<evidence type="ECO:0000256" key="2">
    <source>
        <dbReference type="ARBA" id="ARBA00010510"/>
    </source>
</evidence>
<keyword evidence="4" id="KW-1134">Transmembrane beta strand</keyword>
<sequence>MGITVSRAEPASSPSKAPGGSLLPPGAAAIVQNSQAGKGKPIEVVDYMRLPPPIRYEELQRETMMSLKPEIFEGLRFDFTKPLNQNFALCHSIFMGNIDVPTQTNQPLKMPMGTYEFGANLVSSKGDMMIGRIMTDGRMSGRVKYDLNEWVGFKLQMNLAPEAGVSQGMVDVDLKGSDWNGQVKIGNGQFVGVNYLQSVTPNLALGGEAFWLGQQRKSGAGFAARYADKEHVATAQVATTGLVSLAYLRRLSEKVTLATEFLWNWNNREANAAVGYDYILRQCRLRGRIDTDGKVGAYLEERVNVGVNFILSAEIDHFTKNSRFGFGMAVGE</sequence>
<organism evidence="14 15">
    <name type="scientific">Coccomyxa viridis</name>
    <dbReference type="NCBI Taxonomy" id="1274662"/>
    <lineage>
        <taxon>Eukaryota</taxon>
        <taxon>Viridiplantae</taxon>
        <taxon>Chlorophyta</taxon>
        <taxon>core chlorophytes</taxon>
        <taxon>Trebouxiophyceae</taxon>
        <taxon>Trebouxiophyceae incertae sedis</taxon>
        <taxon>Coccomyxaceae</taxon>
        <taxon>Coccomyxa</taxon>
    </lineage>
</organism>
<keyword evidence="10" id="KW-0496">Mitochondrion</keyword>
<comment type="subcellular location">
    <subcellularLocation>
        <location evidence="1">Mitochondrion outer membrane</location>
        <topology evidence="1">Multi-pass membrane protein</topology>
    </subcellularLocation>
</comment>
<dbReference type="InterPro" id="IPR023614">
    <property type="entry name" value="Porin_dom_sf"/>
</dbReference>
<evidence type="ECO:0000256" key="5">
    <source>
        <dbReference type="ARBA" id="ARBA00022692"/>
    </source>
</evidence>
<gene>
    <name evidence="14" type="ORF">CVIRNUC_000424</name>
</gene>
<proteinExistence type="inferred from homology"/>
<keyword evidence="7" id="KW-0653">Protein transport</keyword>
<evidence type="ECO:0000256" key="4">
    <source>
        <dbReference type="ARBA" id="ARBA00022452"/>
    </source>
</evidence>
<evidence type="ECO:0000256" key="11">
    <source>
        <dbReference type="ARBA" id="ARBA00023136"/>
    </source>
</evidence>
<keyword evidence="15" id="KW-1185">Reference proteome</keyword>
<dbReference type="AlphaFoldDB" id="A0AAV1HTQ5"/>
<keyword evidence="6" id="KW-1000">Mitochondrion outer membrane</keyword>
<dbReference type="Proteomes" id="UP001314263">
    <property type="component" value="Unassembled WGS sequence"/>
</dbReference>
<dbReference type="EMBL" id="CAUYUE010000001">
    <property type="protein sequence ID" value="CAK0734386.1"/>
    <property type="molecule type" value="Genomic_DNA"/>
</dbReference>
<dbReference type="GO" id="GO:0006811">
    <property type="term" value="P:monoatomic ion transport"/>
    <property type="evidence" value="ECO:0007669"/>
    <property type="project" value="UniProtKB-KW"/>
</dbReference>
<keyword evidence="11" id="KW-0472">Membrane</keyword>
<dbReference type="Gene3D" id="2.40.160.10">
    <property type="entry name" value="Porin"/>
    <property type="match status" value="1"/>
</dbReference>
<evidence type="ECO:0000256" key="3">
    <source>
        <dbReference type="ARBA" id="ARBA00022448"/>
    </source>
</evidence>
<evidence type="ECO:0000256" key="8">
    <source>
        <dbReference type="ARBA" id="ARBA00022990"/>
    </source>
</evidence>
<evidence type="ECO:0000256" key="1">
    <source>
        <dbReference type="ARBA" id="ARBA00004374"/>
    </source>
</evidence>
<evidence type="ECO:0000256" key="9">
    <source>
        <dbReference type="ARBA" id="ARBA00023065"/>
    </source>
</evidence>
<feature type="region of interest" description="Disordered" evidence="13">
    <location>
        <begin position="1"/>
        <end position="24"/>
    </location>
</feature>
<dbReference type="InterPro" id="IPR037930">
    <property type="entry name" value="Tom40"/>
</dbReference>
<keyword evidence="8" id="KW-0007">Acetylation</keyword>
<protein>
    <recommendedName>
        <fullName evidence="16">Mitochondrial import receptor subunit TOM40</fullName>
    </recommendedName>
</protein>
<keyword evidence="9" id="KW-0406">Ion transport</keyword>
<dbReference type="FunFam" id="2.40.160.10:FF:000010">
    <property type="entry name" value="Mitochondrial import receptor subunit TOM40-1"/>
    <property type="match status" value="1"/>
</dbReference>
<name>A0AAV1HTQ5_9CHLO</name>
<dbReference type="PANTHER" id="PTHR10802">
    <property type="entry name" value="MITOCHONDRIAL IMPORT RECEPTOR SUBUNIT TOM40"/>
    <property type="match status" value="1"/>
</dbReference>
<evidence type="ECO:0000256" key="12">
    <source>
        <dbReference type="ARBA" id="ARBA00058612"/>
    </source>
</evidence>
<dbReference type="Pfam" id="PF01459">
    <property type="entry name" value="Porin_3"/>
    <property type="match status" value="1"/>
</dbReference>
<comment type="function">
    <text evidence="12">Central component of the receptor complex responsible for the recognition and translocation of cytosolically synthesized mitochondrial preproteins. Together with TOM22 functions as the transit peptide receptor at the surface of the mitochondrion outer membrane and facilitates the movement of preproteins into the translocation pore. Directly involved in the pore formation.</text>
</comment>
<feature type="compositionally biased region" description="Low complexity" evidence="13">
    <location>
        <begin position="10"/>
        <end position="24"/>
    </location>
</feature>
<evidence type="ECO:0000256" key="10">
    <source>
        <dbReference type="ARBA" id="ARBA00023128"/>
    </source>
</evidence>
<dbReference type="GO" id="GO:0030150">
    <property type="term" value="P:protein import into mitochondrial matrix"/>
    <property type="evidence" value="ECO:0007669"/>
    <property type="project" value="InterPro"/>
</dbReference>
<evidence type="ECO:0000313" key="14">
    <source>
        <dbReference type="EMBL" id="CAK0734386.1"/>
    </source>
</evidence>
<keyword evidence="3" id="KW-0813">Transport</keyword>
<evidence type="ECO:0000256" key="13">
    <source>
        <dbReference type="SAM" id="MobiDB-lite"/>
    </source>
</evidence>
<dbReference type="CDD" id="cd07305">
    <property type="entry name" value="Porin3_Tom40"/>
    <property type="match status" value="1"/>
</dbReference>
<comment type="caution">
    <text evidence="14">The sequence shown here is derived from an EMBL/GenBank/DDBJ whole genome shotgun (WGS) entry which is preliminary data.</text>
</comment>
<dbReference type="InterPro" id="IPR027246">
    <property type="entry name" value="Porin_Euk/Tom40"/>
</dbReference>
<comment type="similarity">
    <text evidence="2">Belongs to the Tom40 family.</text>
</comment>
<dbReference type="GO" id="GO:0005741">
    <property type="term" value="C:mitochondrial outer membrane"/>
    <property type="evidence" value="ECO:0007669"/>
    <property type="project" value="UniProtKB-SubCell"/>
</dbReference>
<accession>A0AAV1HTQ5</accession>